<keyword evidence="4 7" id="KW-0964">Secreted</keyword>
<dbReference type="AlphaFoldDB" id="A0AAN7MEX3"/>
<dbReference type="GO" id="GO:0010052">
    <property type="term" value="P:guard cell differentiation"/>
    <property type="evidence" value="ECO:0007669"/>
    <property type="project" value="UniProtKB-UniRule"/>
</dbReference>
<dbReference type="PANTHER" id="PTHR33109:SF7">
    <property type="entry name" value="EPIDERMAL PATTERNING FACTOR-LIKE PROTEIN 2"/>
    <property type="match status" value="1"/>
</dbReference>
<reference evidence="8 9" key="1">
    <citation type="journal article" date="2023" name="Hortic Res">
        <title>Pangenome of water caltrop reveals structural variations and asymmetric subgenome divergence after allopolyploidization.</title>
        <authorList>
            <person name="Zhang X."/>
            <person name="Chen Y."/>
            <person name="Wang L."/>
            <person name="Yuan Y."/>
            <person name="Fang M."/>
            <person name="Shi L."/>
            <person name="Lu R."/>
            <person name="Comes H.P."/>
            <person name="Ma Y."/>
            <person name="Chen Y."/>
            <person name="Huang G."/>
            <person name="Zhou Y."/>
            <person name="Zheng Z."/>
            <person name="Qiu Y."/>
        </authorList>
    </citation>
    <scope>NUCLEOTIDE SEQUENCE [LARGE SCALE GENOMIC DNA]</scope>
    <source>
        <strain evidence="8">F231</strain>
    </source>
</reference>
<organism evidence="8 9">
    <name type="scientific">Trapa natans</name>
    <name type="common">Water chestnut</name>
    <dbReference type="NCBI Taxonomy" id="22666"/>
    <lineage>
        <taxon>Eukaryota</taxon>
        <taxon>Viridiplantae</taxon>
        <taxon>Streptophyta</taxon>
        <taxon>Embryophyta</taxon>
        <taxon>Tracheophyta</taxon>
        <taxon>Spermatophyta</taxon>
        <taxon>Magnoliopsida</taxon>
        <taxon>eudicotyledons</taxon>
        <taxon>Gunneridae</taxon>
        <taxon>Pentapetalae</taxon>
        <taxon>rosids</taxon>
        <taxon>malvids</taxon>
        <taxon>Myrtales</taxon>
        <taxon>Lythraceae</taxon>
        <taxon>Trapa</taxon>
    </lineage>
</organism>
<comment type="similarity">
    <text evidence="2 7">Belongs to the plant cysteine rich small secretory peptide family. Epidermal patterning factor subfamily.</text>
</comment>
<evidence type="ECO:0000256" key="7">
    <source>
        <dbReference type="RuleBase" id="RU367102"/>
    </source>
</evidence>
<comment type="function">
    <text evidence="7">Controls stomatal patterning.</text>
</comment>
<evidence type="ECO:0000256" key="2">
    <source>
        <dbReference type="ARBA" id="ARBA00008127"/>
    </source>
</evidence>
<dbReference type="InterPro" id="IPR039455">
    <property type="entry name" value="EPFL"/>
</dbReference>
<sequence>MGGSQNCSDQCRSRDLIIPMLLLLGSKLFHVEGREVLGVTIQAVGAELQRTEGGIVEESVERTMRRWLIGSSPPRCERRCSSWCRRCEAVQVPVQPQGTVGSSRLSANSRGREDISNYKPMAWKCKCGELLFNP</sequence>
<evidence type="ECO:0000313" key="8">
    <source>
        <dbReference type="EMBL" id="KAK4804870.1"/>
    </source>
</evidence>
<dbReference type="Pfam" id="PF17181">
    <property type="entry name" value="EPF"/>
    <property type="match status" value="1"/>
</dbReference>
<comment type="subcellular location">
    <subcellularLocation>
        <location evidence="1 7">Secreted</location>
    </subcellularLocation>
</comment>
<protein>
    <recommendedName>
        <fullName evidence="7">Epidermal patterning factor-like protein</fullName>
    </recommendedName>
</protein>
<dbReference type="GO" id="GO:0005576">
    <property type="term" value="C:extracellular region"/>
    <property type="evidence" value="ECO:0007669"/>
    <property type="project" value="UniProtKB-SubCell"/>
</dbReference>
<comment type="caution">
    <text evidence="8">The sequence shown here is derived from an EMBL/GenBank/DDBJ whole genome shotgun (WGS) entry which is preliminary data.</text>
</comment>
<evidence type="ECO:0000256" key="3">
    <source>
        <dbReference type="ARBA" id="ARBA00022473"/>
    </source>
</evidence>
<evidence type="ECO:0000256" key="6">
    <source>
        <dbReference type="ARBA" id="ARBA00023157"/>
    </source>
</evidence>
<dbReference type="EMBL" id="JAXQNO010000001">
    <property type="protein sequence ID" value="KAK4804870.1"/>
    <property type="molecule type" value="Genomic_DNA"/>
</dbReference>
<evidence type="ECO:0000313" key="9">
    <source>
        <dbReference type="Proteomes" id="UP001346149"/>
    </source>
</evidence>
<dbReference type="Proteomes" id="UP001346149">
    <property type="component" value="Unassembled WGS sequence"/>
</dbReference>
<name>A0AAN7MEX3_TRANT</name>
<keyword evidence="6" id="KW-1015">Disulfide bond</keyword>
<evidence type="ECO:0000256" key="4">
    <source>
        <dbReference type="ARBA" id="ARBA00022525"/>
    </source>
</evidence>
<keyword evidence="5" id="KW-0732">Signal</keyword>
<gene>
    <name evidence="8" type="ORF">SAY86_004687</name>
</gene>
<evidence type="ECO:0000256" key="1">
    <source>
        <dbReference type="ARBA" id="ARBA00004613"/>
    </source>
</evidence>
<keyword evidence="3 7" id="KW-0217">Developmental protein</keyword>
<evidence type="ECO:0000256" key="5">
    <source>
        <dbReference type="ARBA" id="ARBA00022729"/>
    </source>
</evidence>
<keyword evidence="9" id="KW-1185">Reference proteome</keyword>
<dbReference type="PANTHER" id="PTHR33109">
    <property type="entry name" value="EPIDERMAL PATTERNING FACTOR-LIKE PROTEIN 4"/>
    <property type="match status" value="1"/>
</dbReference>
<proteinExistence type="inferred from homology"/>
<accession>A0AAN7MEX3</accession>